<dbReference type="Pfam" id="PF13556">
    <property type="entry name" value="HTH_30"/>
    <property type="match status" value="1"/>
</dbReference>
<evidence type="ECO:0000313" key="3">
    <source>
        <dbReference type="Proteomes" id="UP001469365"/>
    </source>
</evidence>
<dbReference type="InterPro" id="IPR042070">
    <property type="entry name" value="PucR_C-HTH_sf"/>
</dbReference>
<dbReference type="Proteomes" id="UP001469365">
    <property type="component" value="Unassembled WGS sequence"/>
</dbReference>
<dbReference type="InterPro" id="IPR009057">
    <property type="entry name" value="Homeodomain-like_sf"/>
</dbReference>
<sequence>MMKVAVGQSLVNYPSMDGRLFTDKSESARLMKQPAEDEGVAEELLRGSGLLQKQRRLIQLVLRGQEEPAFFQRLMDIIETPFAVVGPRRELLFNAISCRDEDLLKGWPWQAVVRRLQMQSGEWLRVPFAWKDGGIGFVVYYCQGEELPRDEEGLFVQAAEAAAHHLNMLRLTEAGRTPQADLGELLARYIRREVTEGVLTVQMETAGIHVLRGTFQCMLTQAAADGEGDGAGFPGTAELIRALESCPALGELELVHLAVGDAVLTICGAQHFVDSGRLVQIAIDALQRMEDQELRPKLRISVSGRKTRSAFLRQAYEECTDAFRLAQQLGTREQVIRFDSVDLAYVFRHVPVQEMRGYGEEVLEALLAKEPEYAHEMMRTLEAYLLCDGQIHEAAKRLFVHRNTVAYRLEKISDILDVDFKRIDDLLRLKLAFMFRRIADEDSAT</sequence>
<dbReference type="PANTHER" id="PTHR33744">
    <property type="entry name" value="CARBOHYDRATE DIACID REGULATOR"/>
    <property type="match status" value="1"/>
</dbReference>
<keyword evidence="3" id="KW-1185">Reference proteome</keyword>
<reference evidence="2 3" key="1">
    <citation type="submission" date="2024-04" db="EMBL/GenBank/DDBJ databases">
        <title>draft genome sequnece of Paenibacillus filicis.</title>
        <authorList>
            <person name="Kim D.-U."/>
        </authorList>
    </citation>
    <scope>NUCLEOTIDE SEQUENCE [LARGE SCALE GENOMIC DNA]</scope>
    <source>
        <strain evidence="2 3">KACC14197</strain>
    </source>
</reference>
<dbReference type="InterPro" id="IPR025736">
    <property type="entry name" value="PucR_C-HTH_dom"/>
</dbReference>
<dbReference type="RefSeq" id="WP_341419302.1">
    <property type="nucleotide sequence ID" value="NZ_JBBPCC010000027.1"/>
</dbReference>
<name>A0ABU9DTH0_9BACL</name>
<proteinExistence type="predicted"/>
<gene>
    <name evidence="2" type="ORF">WMW72_30175</name>
</gene>
<accession>A0ABU9DTH0</accession>
<dbReference type="InterPro" id="IPR051448">
    <property type="entry name" value="CdaR-like_regulators"/>
</dbReference>
<feature type="domain" description="PucR C-terminal helix-turn-helix" evidence="1">
    <location>
        <begin position="378"/>
        <end position="433"/>
    </location>
</feature>
<organism evidence="2 3">
    <name type="scientific">Paenibacillus filicis</name>
    <dbReference type="NCBI Taxonomy" id="669464"/>
    <lineage>
        <taxon>Bacteria</taxon>
        <taxon>Bacillati</taxon>
        <taxon>Bacillota</taxon>
        <taxon>Bacilli</taxon>
        <taxon>Bacillales</taxon>
        <taxon>Paenibacillaceae</taxon>
        <taxon>Paenibacillus</taxon>
    </lineage>
</organism>
<evidence type="ECO:0000259" key="1">
    <source>
        <dbReference type="Pfam" id="PF13556"/>
    </source>
</evidence>
<comment type="caution">
    <text evidence="2">The sequence shown here is derived from an EMBL/GenBank/DDBJ whole genome shotgun (WGS) entry which is preliminary data.</text>
</comment>
<evidence type="ECO:0000313" key="2">
    <source>
        <dbReference type="EMBL" id="MEK8132174.1"/>
    </source>
</evidence>
<dbReference type="EMBL" id="JBBPCC010000027">
    <property type="protein sequence ID" value="MEK8132174.1"/>
    <property type="molecule type" value="Genomic_DNA"/>
</dbReference>
<protein>
    <submittedName>
        <fullName evidence="2">Helix-turn-helix domain-containing protein</fullName>
    </submittedName>
</protein>
<dbReference type="Gene3D" id="1.10.10.2840">
    <property type="entry name" value="PucR C-terminal helix-turn-helix domain"/>
    <property type="match status" value="1"/>
</dbReference>
<dbReference type="SUPFAM" id="SSF46689">
    <property type="entry name" value="Homeodomain-like"/>
    <property type="match status" value="1"/>
</dbReference>